<evidence type="ECO:0000313" key="10">
    <source>
        <dbReference type="Proteomes" id="UP000515151"/>
    </source>
</evidence>
<evidence type="ECO:0000313" key="8">
    <source>
        <dbReference type="EMBL" id="OWM73832.1"/>
    </source>
</evidence>
<dbReference type="AlphaFoldDB" id="A0A218WPA6"/>
<dbReference type="FunFam" id="3.80.10.10:FF:000400">
    <property type="entry name" value="Nuclear pore complex protein NUP107"/>
    <property type="match status" value="1"/>
</dbReference>
<dbReference type="InterPro" id="IPR053213">
    <property type="entry name" value="RLP29"/>
</dbReference>
<sequence length="413" mass="43599">MARPAHQQSLLCLLLLLFLTPFPPSYQQSTISPADIAALRAIKDSLTDLPGSHFFSTWDFASPDPCSTFLGLSCSSSAPARVTALSLGSALAGSLPASISSLSELTQLVLSPGIVTGPIPPEFSRLSALRVISLPHNRLTGPIPASLSALRNLHTLDLSYNQISGSVHPGLTALPQLKVLILSANRLSGEFPSVATTLLHLDARQNRLTGGIPRLPASLRYLSLSQNYLWGPLAELGSGSFPELAYLDLSMNRLSGPIPASLFSRPTVLSSMLLQRNNLSGVVPTAPRGESYGPGSIVDLSHNSLTGELSPILAGVETLYLNNNRLIGSVPDEYVRSVCDGTTRTLYLQHNYLTEFPLERGMSVPDSVSLCLSYNCMMPPVGLAGCPSSAGTQLSRPPGQCSLFIGGGGGSRG</sequence>
<reference evidence="10" key="3">
    <citation type="journal article" date="2020" name="Plant Biotechnol. J.">
        <title>The pomegranate (Punica granatum L.) draft genome dissects genetic divergence between soft- and hard-seeded cultivars.</title>
        <authorList>
            <person name="Luo X."/>
            <person name="Li H."/>
            <person name="Wu Z."/>
            <person name="Yao W."/>
            <person name="Zhao P."/>
            <person name="Cao D."/>
            <person name="Yu H."/>
            <person name="Li K."/>
            <person name="Poudel K."/>
            <person name="Zhao D."/>
            <person name="Zhang F."/>
            <person name="Xia X."/>
            <person name="Chen L."/>
            <person name="Wang Q."/>
            <person name="Jing D."/>
            <person name="Cao S."/>
        </authorList>
    </citation>
    <scope>NUCLEOTIDE SEQUENCE [LARGE SCALE GENOMIC DNA]</scope>
</reference>
<dbReference type="RefSeq" id="XP_031371540.1">
    <property type="nucleotide sequence ID" value="XM_031515680.1"/>
</dbReference>
<dbReference type="PANTHER" id="PTHR48009:SF1">
    <property type="entry name" value="LEUCINE-RICH REPEAT (LRR) FAMILY PROTEIN"/>
    <property type="match status" value="1"/>
</dbReference>
<feature type="chain" id="PRO_5044568989" evidence="6">
    <location>
        <begin position="28"/>
        <end position="413"/>
    </location>
</feature>
<keyword evidence="4" id="KW-0677">Repeat</keyword>
<comment type="subcellular location">
    <subcellularLocation>
        <location evidence="1">Membrane</location>
    </subcellularLocation>
</comment>
<gene>
    <name evidence="11" type="primary">LOC116187087</name>
    <name evidence="8" type="ORF">CDL15_Pgr018892</name>
</gene>
<reference evidence="11" key="4">
    <citation type="submission" date="2025-04" db="UniProtKB">
        <authorList>
            <consortium name="RefSeq"/>
        </authorList>
    </citation>
    <scope>IDENTIFICATION</scope>
    <source>
        <tissue evidence="11">Leaf</tissue>
    </source>
</reference>
<dbReference type="Pfam" id="PF00560">
    <property type="entry name" value="LRR_1"/>
    <property type="match status" value="1"/>
</dbReference>
<evidence type="ECO:0000256" key="2">
    <source>
        <dbReference type="ARBA" id="ARBA00022614"/>
    </source>
</evidence>
<evidence type="ECO:0000313" key="9">
    <source>
        <dbReference type="Proteomes" id="UP000197138"/>
    </source>
</evidence>
<dbReference type="Proteomes" id="UP000515151">
    <property type="component" value="Chromosome 8"/>
</dbReference>
<dbReference type="SUPFAM" id="SSF52058">
    <property type="entry name" value="L domain-like"/>
    <property type="match status" value="1"/>
</dbReference>
<protein>
    <submittedName>
        <fullName evidence="11">Probably inactive leucine-rich repeat receptor-like protein kinase IMK2</fullName>
    </submittedName>
</protein>
<evidence type="ECO:0000256" key="5">
    <source>
        <dbReference type="ARBA" id="ARBA00023136"/>
    </source>
</evidence>
<evidence type="ECO:0000256" key="4">
    <source>
        <dbReference type="ARBA" id="ARBA00022737"/>
    </source>
</evidence>
<dbReference type="InterPro" id="IPR032675">
    <property type="entry name" value="LRR_dom_sf"/>
</dbReference>
<dbReference type="PROSITE" id="PS51450">
    <property type="entry name" value="LRR"/>
    <property type="match status" value="1"/>
</dbReference>
<dbReference type="Gene3D" id="3.80.10.10">
    <property type="entry name" value="Ribonuclease Inhibitor"/>
    <property type="match status" value="2"/>
</dbReference>
<reference evidence="8" key="2">
    <citation type="submission" date="2017-06" db="EMBL/GenBank/DDBJ databases">
        <title>The pomegranate genome and the genomics of punicalagin biosynthesis.</title>
        <authorList>
            <person name="Xu C."/>
        </authorList>
    </citation>
    <scope>NUCLEOTIDE SEQUENCE [LARGE SCALE GENOMIC DNA]</scope>
    <source>
        <tissue evidence="8">Fresh leaf</tissue>
    </source>
</reference>
<evidence type="ECO:0000256" key="6">
    <source>
        <dbReference type="SAM" id="SignalP"/>
    </source>
</evidence>
<dbReference type="Pfam" id="PF13855">
    <property type="entry name" value="LRR_8"/>
    <property type="match status" value="1"/>
</dbReference>
<name>A0A218WPA6_PUNGR</name>
<dbReference type="OrthoDB" id="676979at2759"/>
<accession>A0A218WPA6</accession>
<keyword evidence="3 6" id="KW-0732">Signal</keyword>
<organism evidence="8 9">
    <name type="scientific">Punica granatum</name>
    <name type="common">Pomegranate</name>
    <dbReference type="NCBI Taxonomy" id="22663"/>
    <lineage>
        <taxon>Eukaryota</taxon>
        <taxon>Viridiplantae</taxon>
        <taxon>Streptophyta</taxon>
        <taxon>Embryophyta</taxon>
        <taxon>Tracheophyta</taxon>
        <taxon>Spermatophyta</taxon>
        <taxon>Magnoliopsida</taxon>
        <taxon>eudicotyledons</taxon>
        <taxon>Gunneridae</taxon>
        <taxon>Pentapetalae</taxon>
        <taxon>rosids</taxon>
        <taxon>malvids</taxon>
        <taxon>Myrtales</taxon>
        <taxon>Lythraceae</taxon>
        <taxon>Punica</taxon>
    </lineage>
</organism>
<dbReference type="GeneID" id="116187087"/>
<dbReference type="InterPro" id="IPR001611">
    <property type="entry name" value="Leu-rich_rpt"/>
</dbReference>
<dbReference type="PANTHER" id="PTHR48009">
    <property type="entry name" value="LEUCINE-RICH REPEAT (LRR) FAMILY PROTEIN"/>
    <property type="match status" value="1"/>
</dbReference>
<reference evidence="9" key="1">
    <citation type="journal article" date="2017" name="Plant J.">
        <title>The pomegranate (Punica granatum L.) genome and the genomics of punicalagin biosynthesis.</title>
        <authorList>
            <person name="Qin G."/>
            <person name="Xu C."/>
            <person name="Ming R."/>
            <person name="Tang H."/>
            <person name="Guyot R."/>
            <person name="Kramer E.M."/>
            <person name="Hu Y."/>
            <person name="Yi X."/>
            <person name="Qi Y."/>
            <person name="Xu X."/>
            <person name="Gao Z."/>
            <person name="Pan H."/>
            <person name="Jian J."/>
            <person name="Tian Y."/>
            <person name="Yue Z."/>
            <person name="Xu Y."/>
        </authorList>
    </citation>
    <scope>NUCLEOTIDE SEQUENCE [LARGE SCALE GENOMIC DNA]</scope>
    <source>
        <strain evidence="9">cv. Dabenzi</strain>
    </source>
</reference>
<keyword evidence="2" id="KW-0433">Leucine-rich repeat</keyword>
<keyword evidence="5" id="KW-0472">Membrane</keyword>
<dbReference type="Pfam" id="PF08263">
    <property type="entry name" value="LRRNT_2"/>
    <property type="match status" value="1"/>
</dbReference>
<feature type="domain" description="Leucine-rich repeat-containing N-terminal plant-type" evidence="7">
    <location>
        <begin position="33"/>
        <end position="75"/>
    </location>
</feature>
<proteinExistence type="predicted"/>
<evidence type="ECO:0000256" key="3">
    <source>
        <dbReference type="ARBA" id="ARBA00022729"/>
    </source>
</evidence>
<evidence type="ECO:0000259" key="7">
    <source>
        <dbReference type="Pfam" id="PF08263"/>
    </source>
</evidence>
<dbReference type="GO" id="GO:0016020">
    <property type="term" value="C:membrane"/>
    <property type="evidence" value="ECO:0007669"/>
    <property type="project" value="UniProtKB-SubCell"/>
</dbReference>
<dbReference type="EMBL" id="MTKT01003945">
    <property type="protein sequence ID" value="OWM73832.1"/>
    <property type="molecule type" value="Genomic_DNA"/>
</dbReference>
<evidence type="ECO:0000313" key="11">
    <source>
        <dbReference type="RefSeq" id="XP_031371540.1"/>
    </source>
</evidence>
<evidence type="ECO:0000256" key="1">
    <source>
        <dbReference type="ARBA" id="ARBA00004370"/>
    </source>
</evidence>
<dbReference type="InterPro" id="IPR013210">
    <property type="entry name" value="LRR_N_plant-typ"/>
</dbReference>
<dbReference type="Proteomes" id="UP000197138">
    <property type="component" value="Unassembled WGS sequence"/>
</dbReference>
<keyword evidence="10" id="KW-1185">Reference proteome</keyword>
<feature type="signal peptide" evidence="6">
    <location>
        <begin position="1"/>
        <end position="27"/>
    </location>
</feature>